<dbReference type="PANTHER" id="PTHR41339">
    <property type="entry name" value="LIPL48"/>
    <property type="match status" value="1"/>
</dbReference>
<reference evidence="3 4" key="1">
    <citation type="submission" date="2013-04" db="EMBL/GenBank/DDBJ databases">
        <title>Zunongwangia sp. 22II14-10F7 Genome Sequencing.</title>
        <authorList>
            <person name="Lai Q."/>
            <person name="Shao Z."/>
        </authorList>
    </citation>
    <scope>NUCLEOTIDE SEQUENCE [LARGE SCALE GENOMIC DNA]</scope>
    <source>
        <strain evidence="3 4">22II14-10F7</strain>
    </source>
</reference>
<accession>A0A1Y1T0X0</accession>
<keyword evidence="2" id="KW-0732">Signal</keyword>
<dbReference type="PANTHER" id="PTHR41339:SF1">
    <property type="entry name" value="SECRETED PROTEIN"/>
    <property type="match status" value="1"/>
</dbReference>
<dbReference type="PROSITE" id="PS51257">
    <property type="entry name" value="PROKAR_LIPOPROTEIN"/>
    <property type="match status" value="1"/>
</dbReference>
<comment type="caution">
    <text evidence="3">The sequence shown here is derived from an EMBL/GenBank/DDBJ whole genome shotgun (WGS) entry which is preliminary data.</text>
</comment>
<dbReference type="SUPFAM" id="SSF51126">
    <property type="entry name" value="Pectin lyase-like"/>
    <property type="match status" value="2"/>
</dbReference>
<evidence type="ECO:0000256" key="2">
    <source>
        <dbReference type="SAM" id="SignalP"/>
    </source>
</evidence>
<dbReference type="RefSeq" id="WP_084842367.1">
    <property type="nucleotide sequence ID" value="NZ_ARYN01000013.1"/>
</dbReference>
<dbReference type="InterPro" id="IPR011050">
    <property type="entry name" value="Pectin_lyase_fold/virulence"/>
</dbReference>
<dbReference type="InterPro" id="IPR006626">
    <property type="entry name" value="PbH1"/>
</dbReference>
<feature type="chain" id="PRO_5012010926" evidence="2">
    <location>
        <begin position="27"/>
        <end position="661"/>
    </location>
</feature>
<feature type="region of interest" description="Disordered" evidence="1">
    <location>
        <begin position="29"/>
        <end position="49"/>
    </location>
</feature>
<evidence type="ECO:0000313" key="3">
    <source>
        <dbReference type="EMBL" id="ORL44671.1"/>
    </source>
</evidence>
<dbReference type="STRING" id="1185767.IIF7_14204"/>
<gene>
    <name evidence="3" type="ORF">IIF7_14204</name>
</gene>
<sequence>MKNKTKNLYLVLFAMFALGITSCSNNDDFPLDDDGGENPEELDPSNWQGTIEDDLTLDATETYNLSGVISVEAGATLTIPAGTQIVADTDDDDDSSTNVYIVVQQGAMIDIQGTSSAPVVMSAASGNSGSWGGLIIAGNAVTTEGPNSVAEVGGIVYGGSNAEDNSGSINYLVIEDAGAQINSESQFNGLSLYAVGSATTINNVAINNGADDGVEFFGGSVSATNLYLENNEDDAVDWTEGWDGGVENVYVLHTIENFSTAIEADGQNNMPTITNFTAVSTTGGIALQFKALSGATITGLSLSGYDTTVDITETGRTDLSGIQIEGADADADLDYNAEATVDATMFDWVGNRANVAVLPGTIDSDMSLNASTMYVINGVVSVENEATLTIPAGTHITARTDEDTDGTSVYIVVQRNAMIDIQGTAENPVVMNSTSGSAGSWGGLVIAGNAVSTDGVNLIAEVGGIVYGGDDPTDDSGSISYLILSDAGASINAESQYNGLSLYTVGSGTTIDNVAILNGADDGVEFFGGSVFATNLYLENNEDDAVDWTEGWDGGVENVYVSHTIENFSTAIEADGPNNMPTIKNFTAVSTTGGIALQFKKQSGAVIEGLSLSGYATIIDLTEDGRTLAATDITIEGVVADLNAAYDAAATVDVSIFDWAM</sequence>
<dbReference type="Proteomes" id="UP000192746">
    <property type="component" value="Unassembled WGS sequence"/>
</dbReference>
<keyword evidence="4" id="KW-1185">Reference proteome</keyword>
<feature type="signal peptide" evidence="2">
    <location>
        <begin position="1"/>
        <end position="26"/>
    </location>
</feature>
<organism evidence="3 4">
    <name type="scientific">Zunongwangia atlantica 22II14-10F7</name>
    <dbReference type="NCBI Taxonomy" id="1185767"/>
    <lineage>
        <taxon>Bacteria</taxon>
        <taxon>Pseudomonadati</taxon>
        <taxon>Bacteroidota</taxon>
        <taxon>Flavobacteriia</taxon>
        <taxon>Flavobacteriales</taxon>
        <taxon>Flavobacteriaceae</taxon>
        <taxon>Zunongwangia</taxon>
    </lineage>
</organism>
<dbReference type="EMBL" id="ARYN01000013">
    <property type="protein sequence ID" value="ORL44671.1"/>
    <property type="molecule type" value="Genomic_DNA"/>
</dbReference>
<dbReference type="OrthoDB" id="1521716at2"/>
<evidence type="ECO:0000256" key="1">
    <source>
        <dbReference type="SAM" id="MobiDB-lite"/>
    </source>
</evidence>
<evidence type="ECO:0000313" key="4">
    <source>
        <dbReference type="Proteomes" id="UP000192746"/>
    </source>
</evidence>
<feature type="compositionally biased region" description="Acidic residues" evidence="1">
    <location>
        <begin position="29"/>
        <end position="43"/>
    </location>
</feature>
<proteinExistence type="predicted"/>
<dbReference type="SMART" id="SM00710">
    <property type="entry name" value="PbH1"/>
    <property type="match status" value="6"/>
</dbReference>
<protein>
    <submittedName>
        <fullName evidence="3">Uncharacterized protein</fullName>
    </submittedName>
</protein>
<dbReference type="AlphaFoldDB" id="A0A1Y1T0X0"/>
<name>A0A1Y1T0X0_9FLAO</name>